<dbReference type="InterPro" id="IPR009057">
    <property type="entry name" value="Homeodomain-like_sf"/>
</dbReference>
<name>A0ABP9JWU5_9NOCA</name>
<dbReference type="Gene3D" id="1.10.10.60">
    <property type="entry name" value="Homeodomain-like"/>
    <property type="match status" value="1"/>
</dbReference>
<dbReference type="Pfam" id="PF00440">
    <property type="entry name" value="TetR_N"/>
    <property type="match status" value="1"/>
</dbReference>
<evidence type="ECO:0000256" key="1">
    <source>
        <dbReference type="ARBA" id="ARBA00023015"/>
    </source>
</evidence>
<sequence>MTRHALTRRYTGLAPEERTRQRRGALLTAALELFGTAGYQPTAVKKLCLRAGLTERYFYESFTDREDCLAALYTALVDRLRTATADATALAAAANPTDLDAIAYAGLHGFVDYLTKDPRRARVVLIEVVGVSLAMEQRRHGVLQEFTDMVVAAWSAVAAARSPGVEVTTDRLTAVALVGGVNHLLVHWLMDGRRHDPAELTRTCVSLFIAAFDRARENRTHAR</sequence>
<reference evidence="7" key="1">
    <citation type="journal article" date="2019" name="Int. J. Syst. Evol. Microbiol.">
        <title>The Global Catalogue of Microorganisms (GCM) 10K type strain sequencing project: providing services to taxonomists for standard genome sequencing and annotation.</title>
        <authorList>
            <consortium name="The Broad Institute Genomics Platform"/>
            <consortium name="The Broad Institute Genome Sequencing Center for Infectious Disease"/>
            <person name="Wu L."/>
            <person name="Ma J."/>
        </authorList>
    </citation>
    <scope>NUCLEOTIDE SEQUENCE [LARGE SCALE GENOMIC DNA]</scope>
    <source>
        <strain evidence="7">JCM 18298</strain>
    </source>
</reference>
<dbReference type="PANTHER" id="PTHR30055:SF234">
    <property type="entry name" value="HTH-TYPE TRANSCRIPTIONAL REGULATOR BETI"/>
    <property type="match status" value="1"/>
</dbReference>
<keyword evidence="1" id="KW-0805">Transcription regulation</keyword>
<proteinExistence type="predicted"/>
<evidence type="ECO:0000256" key="4">
    <source>
        <dbReference type="PROSITE-ProRule" id="PRU00335"/>
    </source>
</evidence>
<dbReference type="EMBL" id="BAABJM010000001">
    <property type="protein sequence ID" value="GAA5046565.1"/>
    <property type="molecule type" value="Genomic_DNA"/>
</dbReference>
<feature type="DNA-binding region" description="H-T-H motif" evidence="4">
    <location>
        <begin position="43"/>
        <end position="62"/>
    </location>
</feature>
<dbReference type="InterPro" id="IPR050109">
    <property type="entry name" value="HTH-type_TetR-like_transc_reg"/>
</dbReference>
<protein>
    <submittedName>
        <fullName evidence="6">TetR/AcrR family transcriptional regulator</fullName>
    </submittedName>
</protein>
<dbReference type="PANTHER" id="PTHR30055">
    <property type="entry name" value="HTH-TYPE TRANSCRIPTIONAL REGULATOR RUTR"/>
    <property type="match status" value="1"/>
</dbReference>
<evidence type="ECO:0000256" key="2">
    <source>
        <dbReference type="ARBA" id="ARBA00023125"/>
    </source>
</evidence>
<evidence type="ECO:0000259" key="5">
    <source>
        <dbReference type="PROSITE" id="PS50977"/>
    </source>
</evidence>
<dbReference type="RefSeq" id="WP_345494022.1">
    <property type="nucleotide sequence ID" value="NZ_BAABJM010000001.1"/>
</dbReference>
<organism evidence="6 7">
    <name type="scientific">Nocardia callitridis</name>
    <dbReference type="NCBI Taxonomy" id="648753"/>
    <lineage>
        <taxon>Bacteria</taxon>
        <taxon>Bacillati</taxon>
        <taxon>Actinomycetota</taxon>
        <taxon>Actinomycetes</taxon>
        <taxon>Mycobacteriales</taxon>
        <taxon>Nocardiaceae</taxon>
        <taxon>Nocardia</taxon>
    </lineage>
</organism>
<dbReference type="InterPro" id="IPR001647">
    <property type="entry name" value="HTH_TetR"/>
</dbReference>
<dbReference type="Gene3D" id="1.10.357.10">
    <property type="entry name" value="Tetracycline Repressor, domain 2"/>
    <property type="match status" value="1"/>
</dbReference>
<keyword evidence="2 4" id="KW-0238">DNA-binding</keyword>
<evidence type="ECO:0000313" key="7">
    <source>
        <dbReference type="Proteomes" id="UP001500603"/>
    </source>
</evidence>
<dbReference type="PROSITE" id="PS50977">
    <property type="entry name" value="HTH_TETR_2"/>
    <property type="match status" value="1"/>
</dbReference>
<keyword evidence="3" id="KW-0804">Transcription</keyword>
<feature type="domain" description="HTH tetR-type" evidence="5">
    <location>
        <begin position="20"/>
        <end position="80"/>
    </location>
</feature>
<comment type="caution">
    <text evidence="6">The sequence shown here is derived from an EMBL/GenBank/DDBJ whole genome shotgun (WGS) entry which is preliminary data.</text>
</comment>
<dbReference type="Proteomes" id="UP001500603">
    <property type="component" value="Unassembled WGS sequence"/>
</dbReference>
<evidence type="ECO:0000256" key="3">
    <source>
        <dbReference type="ARBA" id="ARBA00023163"/>
    </source>
</evidence>
<accession>A0ABP9JWU5</accession>
<dbReference type="SUPFAM" id="SSF46689">
    <property type="entry name" value="Homeodomain-like"/>
    <property type="match status" value="1"/>
</dbReference>
<gene>
    <name evidence="6" type="ORF">GCM10023318_12110</name>
</gene>
<keyword evidence="7" id="KW-1185">Reference proteome</keyword>
<evidence type="ECO:0000313" key="6">
    <source>
        <dbReference type="EMBL" id="GAA5046565.1"/>
    </source>
</evidence>